<evidence type="ECO:0000313" key="3">
    <source>
        <dbReference type="Proteomes" id="UP000321805"/>
    </source>
</evidence>
<dbReference type="AlphaFoldDB" id="A0A5B8UBW8"/>
<dbReference type="PANTHER" id="PTHR33169:SF14">
    <property type="entry name" value="TRANSCRIPTIONAL REGULATOR RV3488"/>
    <property type="match status" value="1"/>
</dbReference>
<dbReference type="InterPro" id="IPR036390">
    <property type="entry name" value="WH_DNA-bd_sf"/>
</dbReference>
<reference evidence="2 3" key="1">
    <citation type="journal article" date="2018" name="J. Microbiol.">
        <title>Baekduia soli gen. nov., sp. nov., a novel bacterium isolated from the soil of Baekdu Mountain and proposal of a novel family name, Baekduiaceae fam. nov.</title>
        <authorList>
            <person name="An D.S."/>
            <person name="Siddiqi M.Z."/>
            <person name="Kim K.H."/>
            <person name="Yu H.S."/>
            <person name="Im W.T."/>
        </authorList>
    </citation>
    <scope>NUCLEOTIDE SEQUENCE [LARGE SCALE GENOMIC DNA]</scope>
    <source>
        <strain evidence="2 3">BR7-21</strain>
    </source>
</reference>
<dbReference type="PANTHER" id="PTHR33169">
    <property type="entry name" value="PADR-FAMILY TRANSCRIPTIONAL REGULATOR"/>
    <property type="match status" value="1"/>
</dbReference>
<dbReference type="InterPro" id="IPR005149">
    <property type="entry name" value="Tscrpt_reg_PadR_N"/>
</dbReference>
<sequence>MSPRRIDEAVAEAAPLPAARAAAGAGGGAGSADPLAGELRRAGLLPLLVLHFLGDGPSYGNQLMERVELLSRGLIGVNPNTMYPLLRRLEADGLVAGEWEHPERRSRRFYRLTPEGEAERERLAGAVGPRLDAVAGVLADIKDALGLRPLR</sequence>
<organism evidence="2 3">
    <name type="scientific">Baekduia soli</name>
    <dbReference type="NCBI Taxonomy" id="496014"/>
    <lineage>
        <taxon>Bacteria</taxon>
        <taxon>Bacillati</taxon>
        <taxon>Actinomycetota</taxon>
        <taxon>Thermoleophilia</taxon>
        <taxon>Solirubrobacterales</taxon>
        <taxon>Baekduiaceae</taxon>
        <taxon>Baekduia</taxon>
    </lineage>
</organism>
<keyword evidence="3" id="KW-1185">Reference proteome</keyword>
<evidence type="ECO:0000259" key="1">
    <source>
        <dbReference type="Pfam" id="PF03551"/>
    </source>
</evidence>
<dbReference type="EMBL" id="CP042430">
    <property type="protein sequence ID" value="QEC50141.1"/>
    <property type="molecule type" value="Genomic_DNA"/>
</dbReference>
<dbReference type="SUPFAM" id="SSF46785">
    <property type="entry name" value="Winged helix' DNA-binding domain"/>
    <property type="match status" value="1"/>
</dbReference>
<dbReference type="OrthoDB" id="122286at2"/>
<evidence type="ECO:0000313" key="2">
    <source>
        <dbReference type="EMBL" id="QEC50141.1"/>
    </source>
</evidence>
<accession>A0A5B8UBW8</accession>
<proteinExistence type="predicted"/>
<dbReference type="Gene3D" id="1.10.10.10">
    <property type="entry name" value="Winged helix-like DNA-binding domain superfamily/Winged helix DNA-binding domain"/>
    <property type="match status" value="1"/>
</dbReference>
<gene>
    <name evidence="2" type="ORF">FSW04_22905</name>
</gene>
<dbReference type="KEGG" id="bsol:FSW04_22905"/>
<dbReference type="RefSeq" id="WP_146922504.1">
    <property type="nucleotide sequence ID" value="NZ_CP042430.1"/>
</dbReference>
<dbReference type="Proteomes" id="UP000321805">
    <property type="component" value="Chromosome"/>
</dbReference>
<name>A0A5B8UBW8_9ACTN</name>
<dbReference type="InterPro" id="IPR052509">
    <property type="entry name" value="Metal_resp_DNA-bind_regulator"/>
</dbReference>
<dbReference type="Pfam" id="PF03551">
    <property type="entry name" value="PadR"/>
    <property type="match status" value="1"/>
</dbReference>
<dbReference type="InterPro" id="IPR036388">
    <property type="entry name" value="WH-like_DNA-bd_sf"/>
</dbReference>
<feature type="domain" description="Transcription regulator PadR N-terminal" evidence="1">
    <location>
        <begin position="49"/>
        <end position="121"/>
    </location>
</feature>
<protein>
    <submittedName>
        <fullName evidence="2">PadR family transcriptional regulator</fullName>
    </submittedName>
</protein>